<evidence type="ECO:0000313" key="5">
    <source>
        <dbReference type="Proteomes" id="UP000192359"/>
    </source>
</evidence>
<gene>
    <name evidence="4" type="ORF">A7979_03545</name>
</gene>
<evidence type="ECO:0000313" key="4">
    <source>
        <dbReference type="EMBL" id="ORC16410.1"/>
    </source>
</evidence>
<accession>A0A1Y1RPM2</accession>
<dbReference type="InterPro" id="IPR022399">
    <property type="entry name" value="TadA-like_ATPase"/>
</dbReference>
<dbReference type="RefSeq" id="WP_083091983.1">
    <property type="nucleotide sequence ID" value="NZ_LXWF01000040.1"/>
</dbReference>
<dbReference type="InterPro" id="IPR050921">
    <property type="entry name" value="T4SS_GSP_E_ATPase"/>
</dbReference>
<protein>
    <recommendedName>
        <fullName evidence="3">Bacterial type II secretion system protein E domain-containing protein</fullName>
    </recommendedName>
</protein>
<evidence type="ECO:0000256" key="1">
    <source>
        <dbReference type="ARBA" id="ARBA00006611"/>
    </source>
</evidence>
<keyword evidence="5" id="KW-1185">Reference proteome</keyword>
<dbReference type="Pfam" id="PF00437">
    <property type="entry name" value="T2SSE"/>
    <property type="match status" value="1"/>
</dbReference>
<dbReference type="NCBIfam" id="TIGR03819">
    <property type="entry name" value="heli_sec_ATPase"/>
    <property type="match status" value="1"/>
</dbReference>
<comment type="caution">
    <text evidence="4">The sequence shown here is derived from an EMBL/GenBank/DDBJ whole genome shotgun (WGS) entry which is preliminary data.</text>
</comment>
<dbReference type="GO" id="GO:0016887">
    <property type="term" value="F:ATP hydrolysis activity"/>
    <property type="evidence" value="ECO:0007669"/>
    <property type="project" value="InterPro"/>
</dbReference>
<dbReference type="PANTHER" id="PTHR30486">
    <property type="entry name" value="TWITCHING MOTILITY PROTEIN PILT"/>
    <property type="match status" value="1"/>
</dbReference>
<feature type="compositionally biased region" description="Polar residues" evidence="2">
    <location>
        <begin position="50"/>
        <end position="73"/>
    </location>
</feature>
<feature type="region of interest" description="Disordered" evidence="2">
    <location>
        <begin position="1"/>
        <end position="21"/>
    </location>
</feature>
<name>A0A1Y1RPM2_9MICC</name>
<reference evidence="4 5" key="1">
    <citation type="submission" date="2016-05" db="EMBL/GenBank/DDBJ databases">
        <title>Draft genome sequence of a porcine commensal Rothia nasimurium.</title>
        <authorList>
            <person name="Gaiser R.A."/>
            <person name="Van Baarlen P."/>
            <person name="Wells J.M."/>
        </authorList>
    </citation>
    <scope>NUCLEOTIDE SEQUENCE [LARGE SCALE GENOMIC DNA]</scope>
    <source>
        <strain evidence="4 5">PT-32</strain>
    </source>
</reference>
<organism evidence="4 5">
    <name type="scientific">Rothia nasimurium</name>
    <dbReference type="NCBI Taxonomy" id="85336"/>
    <lineage>
        <taxon>Bacteria</taxon>
        <taxon>Bacillati</taxon>
        <taxon>Actinomycetota</taxon>
        <taxon>Actinomycetes</taxon>
        <taxon>Micrococcales</taxon>
        <taxon>Micrococcaceae</taxon>
        <taxon>Rothia</taxon>
    </lineage>
</organism>
<evidence type="ECO:0000259" key="3">
    <source>
        <dbReference type="Pfam" id="PF00437"/>
    </source>
</evidence>
<sequence length="443" mass="47131">MPHTVDPAQVPDLSNVPVGSDPDYELAHHMVVRTARSRYFDVPLQALKQPQPSANQPKASEPEGSQAQSTRSEVSAPDTAHLSRKNPSLRLETLDLGPLQPLLAEPGVTDIFVNGPQQIWYEAEGHLRRSALTLANDAAVRALATRLILAAGGRLDDAYPAADVQADGGVRVHALLPPLSQSGTLLSIRLQTVAQPSLCDLTRWGMMTPELETLLRFLVRRRANLLISGGTGTGKTTLLGALLTEAGPGERLVLVEDIAELRPDHPHVVSLQARAPNAEGQGAVNLAELIRQALRMRPTRLAVGECRGAEVMDMLTAMNTGHAGSGSTLHANSADAVPARLYAMGALAGVSSQAVALQSATALDFIVHLHRQGAQRQVAGVYRLTGRATETGSAAEALAVEPVCTVEPRRRGSYLFWHPGSEPLRAELEQIRSGSGAPAEVSQ</sequence>
<dbReference type="CDD" id="cd01130">
    <property type="entry name" value="VirB11-like_ATPase"/>
    <property type="match status" value="1"/>
</dbReference>
<comment type="similarity">
    <text evidence="1">Belongs to the GSP E family.</text>
</comment>
<proteinExistence type="inferred from homology"/>
<dbReference type="EMBL" id="LXWF01000040">
    <property type="protein sequence ID" value="ORC16410.1"/>
    <property type="molecule type" value="Genomic_DNA"/>
</dbReference>
<feature type="region of interest" description="Disordered" evidence="2">
    <location>
        <begin position="50"/>
        <end position="89"/>
    </location>
</feature>
<dbReference type="Gene3D" id="3.30.450.370">
    <property type="match status" value="1"/>
</dbReference>
<dbReference type="InterPro" id="IPR027417">
    <property type="entry name" value="P-loop_NTPase"/>
</dbReference>
<dbReference type="Gene3D" id="3.40.50.300">
    <property type="entry name" value="P-loop containing nucleotide triphosphate hydrolases"/>
    <property type="match status" value="1"/>
</dbReference>
<dbReference type="Proteomes" id="UP000192359">
    <property type="component" value="Unassembled WGS sequence"/>
</dbReference>
<evidence type="ECO:0000256" key="2">
    <source>
        <dbReference type="SAM" id="MobiDB-lite"/>
    </source>
</evidence>
<feature type="domain" description="Bacterial type II secretion system protein E" evidence="3">
    <location>
        <begin position="94"/>
        <end position="371"/>
    </location>
</feature>
<dbReference type="PANTHER" id="PTHR30486:SF6">
    <property type="entry name" value="TYPE IV PILUS RETRACTATION ATPASE PILT"/>
    <property type="match status" value="1"/>
</dbReference>
<dbReference type="InterPro" id="IPR001482">
    <property type="entry name" value="T2SS/T4SS_dom"/>
</dbReference>
<dbReference type="SUPFAM" id="SSF52540">
    <property type="entry name" value="P-loop containing nucleoside triphosphate hydrolases"/>
    <property type="match status" value="1"/>
</dbReference>
<dbReference type="OrthoDB" id="9810761at2"/>
<dbReference type="AlphaFoldDB" id="A0A1Y1RPM2"/>